<dbReference type="InterPro" id="IPR013656">
    <property type="entry name" value="PAS_4"/>
</dbReference>
<accession>A0ABW1DLX4</accession>
<dbReference type="PROSITE" id="PS50112">
    <property type="entry name" value="PAS"/>
    <property type="match status" value="1"/>
</dbReference>
<feature type="domain" description="PAC" evidence="8">
    <location>
        <begin position="220"/>
        <end position="272"/>
    </location>
</feature>
<dbReference type="InterPro" id="IPR052162">
    <property type="entry name" value="Sensor_kinase/Photoreceptor"/>
</dbReference>
<dbReference type="InterPro" id="IPR003594">
    <property type="entry name" value="HATPase_dom"/>
</dbReference>
<dbReference type="InterPro" id="IPR013655">
    <property type="entry name" value="PAS_fold_3"/>
</dbReference>
<dbReference type="PROSITE" id="PS50109">
    <property type="entry name" value="HIS_KIN"/>
    <property type="match status" value="1"/>
</dbReference>
<evidence type="ECO:0000313" key="10">
    <source>
        <dbReference type="Proteomes" id="UP001595979"/>
    </source>
</evidence>
<evidence type="ECO:0000313" key="9">
    <source>
        <dbReference type="EMBL" id="MFC5849698.1"/>
    </source>
</evidence>
<dbReference type="SMART" id="SM00091">
    <property type="entry name" value="PAS"/>
    <property type="match status" value="3"/>
</dbReference>
<evidence type="ECO:0000259" key="6">
    <source>
        <dbReference type="PROSITE" id="PS50109"/>
    </source>
</evidence>
<evidence type="ECO:0000256" key="3">
    <source>
        <dbReference type="ARBA" id="ARBA00022553"/>
    </source>
</evidence>
<keyword evidence="10" id="KW-1185">Reference proteome</keyword>
<feature type="domain" description="PAS" evidence="7">
    <location>
        <begin position="273"/>
        <end position="345"/>
    </location>
</feature>
<dbReference type="Gene3D" id="3.30.450.20">
    <property type="entry name" value="PAS domain"/>
    <property type="match status" value="3"/>
</dbReference>
<dbReference type="Proteomes" id="UP001595979">
    <property type="component" value="Unassembled WGS sequence"/>
</dbReference>
<dbReference type="CDD" id="cd00130">
    <property type="entry name" value="PAS"/>
    <property type="match status" value="3"/>
</dbReference>
<evidence type="ECO:0000259" key="8">
    <source>
        <dbReference type="PROSITE" id="PS50113"/>
    </source>
</evidence>
<protein>
    <recommendedName>
        <fullName evidence="2">histidine kinase</fullName>
        <ecNumber evidence="2">2.7.13.3</ecNumber>
    </recommendedName>
</protein>
<dbReference type="InterPro" id="IPR036890">
    <property type="entry name" value="HATPase_C_sf"/>
</dbReference>
<dbReference type="InterPro" id="IPR000014">
    <property type="entry name" value="PAS"/>
</dbReference>
<dbReference type="CDD" id="cd00082">
    <property type="entry name" value="HisKA"/>
    <property type="match status" value="1"/>
</dbReference>
<dbReference type="Gene3D" id="3.30.565.10">
    <property type="entry name" value="Histidine kinase-like ATPase, C-terminal domain"/>
    <property type="match status" value="1"/>
</dbReference>
<gene>
    <name evidence="9" type="ORF">ACFPQ6_15440</name>
</gene>
<dbReference type="Pfam" id="PF08447">
    <property type="entry name" value="PAS_3"/>
    <property type="match status" value="2"/>
</dbReference>
<feature type="domain" description="PAC" evidence="8">
    <location>
        <begin position="350"/>
        <end position="402"/>
    </location>
</feature>
<comment type="caution">
    <text evidence="9">The sequence shown here is derived from an EMBL/GenBank/DDBJ whole genome shotgun (WGS) entry which is preliminary data.</text>
</comment>
<dbReference type="NCBIfam" id="TIGR00229">
    <property type="entry name" value="sensory_box"/>
    <property type="match status" value="3"/>
</dbReference>
<dbReference type="SMART" id="SM00086">
    <property type="entry name" value="PAC"/>
    <property type="match status" value="3"/>
</dbReference>
<dbReference type="Gene3D" id="1.10.287.130">
    <property type="match status" value="1"/>
</dbReference>
<dbReference type="SMART" id="SM00387">
    <property type="entry name" value="HATPase_c"/>
    <property type="match status" value="1"/>
</dbReference>
<dbReference type="InterPro" id="IPR005467">
    <property type="entry name" value="His_kinase_dom"/>
</dbReference>
<evidence type="ECO:0000256" key="5">
    <source>
        <dbReference type="ARBA" id="ARBA00022777"/>
    </source>
</evidence>
<dbReference type="PROSITE" id="PS50113">
    <property type="entry name" value="PAC"/>
    <property type="match status" value="2"/>
</dbReference>
<dbReference type="InterPro" id="IPR036097">
    <property type="entry name" value="HisK_dim/P_sf"/>
</dbReference>
<dbReference type="EMBL" id="JBHSOH010000030">
    <property type="protein sequence ID" value="MFC5849698.1"/>
    <property type="molecule type" value="Genomic_DNA"/>
</dbReference>
<dbReference type="Pfam" id="PF08448">
    <property type="entry name" value="PAS_4"/>
    <property type="match status" value="1"/>
</dbReference>
<dbReference type="PRINTS" id="PR00344">
    <property type="entry name" value="BCTRLSENSOR"/>
</dbReference>
<dbReference type="PANTHER" id="PTHR43304:SF1">
    <property type="entry name" value="PAC DOMAIN-CONTAINING PROTEIN"/>
    <property type="match status" value="1"/>
</dbReference>
<dbReference type="InterPro" id="IPR001610">
    <property type="entry name" value="PAC"/>
</dbReference>
<proteinExistence type="predicted"/>
<reference evidence="10" key="1">
    <citation type="journal article" date="2019" name="Int. J. Syst. Evol. Microbiol.">
        <title>The Global Catalogue of Microorganisms (GCM) 10K type strain sequencing project: providing services to taxonomists for standard genome sequencing and annotation.</title>
        <authorList>
            <consortium name="The Broad Institute Genomics Platform"/>
            <consortium name="The Broad Institute Genome Sequencing Center for Infectious Disease"/>
            <person name="Wu L."/>
            <person name="Ma J."/>
        </authorList>
    </citation>
    <scope>NUCLEOTIDE SEQUENCE [LARGE SCALE GENOMIC DNA]</scope>
    <source>
        <strain evidence="10">CGMCC 1.15053</strain>
    </source>
</reference>
<dbReference type="InterPro" id="IPR000700">
    <property type="entry name" value="PAS-assoc_C"/>
</dbReference>
<dbReference type="EC" id="2.7.13.3" evidence="2"/>
<comment type="catalytic activity">
    <reaction evidence="1">
        <text>ATP + protein L-histidine = ADP + protein N-phospho-L-histidine.</text>
        <dbReference type="EC" id="2.7.13.3"/>
    </reaction>
</comment>
<keyword evidence="4" id="KW-0808">Transferase</keyword>
<dbReference type="SUPFAM" id="SSF55785">
    <property type="entry name" value="PYP-like sensor domain (PAS domain)"/>
    <property type="match status" value="3"/>
</dbReference>
<dbReference type="PANTHER" id="PTHR43304">
    <property type="entry name" value="PHYTOCHROME-LIKE PROTEIN CPH1"/>
    <property type="match status" value="1"/>
</dbReference>
<evidence type="ECO:0000256" key="1">
    <source>
        <dbReference type="ARBA" id="ARBA00000085"/>
    </source>
</evidence>
<dbReference type="Pfam" id="PF02518">
    <property type="entry name" value="HATPase_c"/>
    <property type="match status" value="1"/>
</dbReference>
<dbReference type="SUPFAM" id="SSF47384">
    <property type="entry name" value="Homodimeric domain of signal transducing histidine kinase"/>
    <property type="match status" value="1"/>
</dbReference>
<dbReference type="SUPFAM" id="SSF55874">
    <property type="entry name" value="ATPase domain of HSP90 chaperone/DNA topoisomerase II/histidine kinase"/>
    <property type="match status" value="1"/>
</dbReference>
<organism evidence="9 10">
    <name type="scientific">Deinococcus petrolearius</name>
    <dbReference type="NCBI Taxonomy" id="1751295"/>
    <lineage>
        <taxon>Bacteria</taxon>
        <taxon>Thermotogati</taxon>
        <taxon>Deinococcota</taxon>
        <taxon>Deinococci</taxon>
        <taxon>Deinococcales</taxon>
        <taxon>Deinococcaceae</taxon>
        <taxon>Deinococcus</taxon>
    </lineage>
</organism>
<dbReference type="InterPro" id="IPR004358">
    <property type="entry name" value="Sig_transdc_His_kin-like_C"/>
</dbReference>
<evidence type="ECO:0000259" key="7">
    <source>
        <dbReference type="PROSITE" id="PS50112"/>
    </source>
</evidence>
<feature type="domain" description="Histidine kinase" evidence="6">
    <location>
        <begin position="438"/>
        <end position="652"/>
    </location>
</feature>
<sequence>MSLVPEVAPLSESGRLRLLDALPIPVWVADRDGLVLYGNRAWQAATGQDGSPGSPFAQAAHPDDRADLLRRWAAAWQAAQPYHQSGRLRRADGTYVRYRFEVQPLPAAPGEPAAWMGSATELAAPAQTPVPAAPAPTEAQWRLRELQERHHFSMQAASDVIWDCQLRSGHIVWNGALETLFGHPFTETAEGWWRGHVHPDDRERVEAGLRAVQDSDDATWEAEYRFRRADGGYADVLDRAFVLRDAGGHAVRMIGAMQDLTERKAAEARLRDQEAHLRLATRAADIGIWDYDPVADVLRWDARTKALFGLSPDVAVTYGESFVRGLHPDDRAATEAAVALALTPGGPAAYDIEYRTVGHEDGVERWIDARGRAFFEQGVTVRFIGTVLDITERKHAEAALRVMNTALEQRVQERTAELLRTNTELRRSNMELERFAYITSHDLQEPLRTVASFVNLLELRYGHLFDDRARLYVSTALKGTARMKTLVEDVLAFSRLSGSPPVSRPIRASVPLQEALARLEQRLTETEAEVVADGLPTVQGDGPQLAQLFQNLIGNALKFMAPGTVPQVRVAASREGGLWHFTVADNGIGIEPEYLQYVFELFKRLHTRDRYEGTGLGLSICQKIVEAHGGQIWVESQPGQGSTFHFTLRAAELPTASCGQHPA</sequence>
<dbReference type="SMART" id="SM00388">
    <property type="entry name" value="HisKA"/>
    <property type="match status" value="1"/>
</dbReference>
<evidence type="ECO:0000256" key="4">
    <source>
        <dbReference type="ARBA" id="ARBA00022679"/>
    </source>
</evidence>
<keyword evidence="3" id="KW-0597">Phosphoprotein</keyword>
<dbReference type="InterPro" id="IPR035965">
    <property type="entry name" value="PAS-like_dom_sf"/>
</dbReference>
<evidence type="ECO:0000256" key="2">
    <source>
        <dbReference type="ARBA" id="ARBA00012438"/>
    </source>
</evidence>
<dbReference type="RefSeq" id="WP_380051060.1">
    <property type="nucleotide sequence ID" value="NZ_JBHSOH010000030.1"/>
</dbReference>
<dbReference type="InterPro" id="IPR003661">
    <property type="entry name" value="HisK_dim/P_dom"/>
</dbReference>
<name>A0ABW1DLX4_9DEIO</name>
<keyword evidence="5" id="KW-0418">Kinase</keyword>
<dbReference type="Gene3D" id="2.10.70.100">
    <property type="match status" value="1"/>
</dbReference>
<dbReference type="Pfam" id="PF00512">
    <property type="entry name" value="HisKA"/>
    <property type="match status" value="1"/>
</dbReference>